<protein>
    <submittedName>
        <fullName evidence="1">Uncharacterized protein</fullName>
    </submittedName>
</protein>
<dbReference type="RefSeq" id="XP_009521435.1">
    <property type="nucleotide sequence ID" value="XM_009523140.1"/>
</dbReference>
<keyword evidence="2" id="KW-1185">Reference proteome</keyword>
<accession>G4YXB3</accession>
<dbReference type="InParanoid" id="G4YXB3"/>
<dbReference type="KEGG" id="psoj:PHYSODRAFT_297512"/>
<dbReference type="AlphaFoldDB" id="G4YXB3"/>
<gene>
    <name evidence="1" type="ORF">PHYSODRAFT_297512</name>
</gene>
<dbReference type="Proteomes" id="UP000002640">
    <property type="component" value="Unassembled WGS sequence"/>
</dbReference>
<sequence>MKVFAGVLVGYPATHRVKLYPAKINGSWLKTNDLSVKQLYDGEIPDDIQTILRGEKIHPTWRVRRISNERTPEGTIQVLIVPQPRASKWEETVPWKPHHYDSSQQYFQLDEVDTRYSGLGTQVSMLYCRPNFHEQFQFMKEQVYGEGRLSMVVGPEGTDKSCTAMVFATTLDPSQWIVTWIHALFPNHYWCVRLSGGERKTLTATGDELVELLNSDESEKRHLLLVNDWNDKDFPHLTMKCSK</sequence>
<organism evidence="1 2">
    <name type="scientific">Phytophthora sojae (strain P6497)</name>
    <name type="common">Soybean stem and root rot agent</name>
    <name type="synonym">Phytophthora megasperma f. sp. glycines</name>
    <dbReference type="NCBI Taxonomy" id="1094619"/>
    <lineage>
        <taxon>Eukaryota</taxon>
        <taxon>Sar</taxon>
        <taxon>Stramenopiles</taxon>
        <taxon>Oomycota</taxon>
        <taxon>Peronosporomycetes</taxon>
        <taxon>Peronosporales</taxon>
        <taxon>Peronosporaceae</taxon>
        <taxon>Phytophthora</taxon>
    </lineage>
</organism>
<proteinExistence type="predicted"/>
<evidence type="ECO:0000313" key="1">
    <source>
        <dbReference type="EMBL" id="EGZ26147.1"/>
    </source>
</evidence>
<dbReference type="GeneID" id="20641495"/>
<evidence type="ECO:0000313" key="2">
    <source>
        <dbReference type="Proteomes" id="UP000002640"/>
    </source>
</evidence>
<dbReference type="EMBL" id="JH159152">
    <property type="protein sequence ID" value="EGZ26147.1"/>
    <property type="molecule type" value="Genomic_DNA"/>
</dbReference>
<name>G4YXB3_PHYSP</name>
<reference evidence="1 2" key="1">
    <citation type="journal article" date="2006" name="Science">
        <title>Phytophthora genome sequences uncover evolutionary origins and mechanisms of pathogenesis.</title>
        <authorList>
            <person name="Tyler B.M."/>
            <person name="Tripathy S."/>
            <person name="Zhang X."/>
            <person name="Dehal P."/>
            <person name="Jiang R.H."/>
            <person name="Aerts A."/>
            <person name="Arredondo F.D."/>
            <person name="Baxter L."/>
            <person name="Bensasson D."/>
            <person name="Beynon J.L."/>
            <person name="Chapman J."/>
            <person name="Damasceno C.M."/>
            <person name="Dorrance A.E."/>
            <person name="Dou D."/>
            <person name="Dickerman A.W."/>
            <person name="Dubchak I.L."/>
            <person name="Garbelotto M."/>
            <person name="Gijzen M."/>
            <person name="Gordon S.G."/>
            <person name="Govers F."/>
            <person name="Grunwald N.J."/>
            <person name="Huang W."/>
            <person name="Ivors K.L."/>
            <person name="Jones R.W."/>
            <person name="Kamoun S."/>
            <person name="Krampis K."/>
            <person name="Lamour K.H."/>
            <person name="Lee M.K."/>
            <person name="McDonald W.H."/>
            <person name="Medina M."/>
            <person name="Meijer H.J."/>
            <person name="Nordberg E.K."/>
            <person name="Maclean D.J."/>
            <person name="Ospina-Giraldo M.D."/>
            <person name="Morris P.F."/>
            <person name="Phuntumart V."/>
            <person name="Putnam N.H."/>
            <person name="Rash S."/>
            <person name="Rose J.K."/>
            <person name="Sakihama Y."/>
            <person name="Salamov A.A."/>
            <person name="Savidor A."/>
            <person name="Scheuring C.F."/>
            <person name="Smith B.M."/>
            <person name="Sobral B.W."/>
            <person name="Terry A."/>
            <person name="Torto-Alalibo T.A."/>
            <person name="Win J."/>
            <person name="Xu Z."/>
            <person name="Zhang H."/>
            <person name="Grigoriev I.V."/>
            <person name="Rokhsar D.S."/>
            <person name="Boore J.L."/>
        </authorList>
    </citation>
    <scope>NUCLEOTIDE SEQUENCE [LARGE SCALE GENOMIC DNA]</scope>
    <source>
        <strain evidence="1 2">P6497</strain>
    </source>
</reference>